<evidence type="ECO:0000313" key="2">
    <source>
        <dbReference type="EMBL" id="TBH21563.1"/>
    </source>
</evidence>
<accession>A0A4Q9B8L7</accession>
<dbReference type="SMART" id="SM00748">
    <property type="entry name" value="HEPN"/>
    <property type="match status" value="1"/>
</dbReference>
<feature type="domain" description="HEPN" evidence="1">
    <location>
        <begin position="9"/>
        <end position="112"/>
    </location>
</feature>
<dbReference type="PROSITE" id="PS50910">
    <property type="entry name" value="HEPN"/>
    <property type="match status" value="1"/>
</dbReference>
<dbReference type="Pfam" id="PF05168">
    <property type="entry name" value="HEPN"/>
    <property type="match status" value="1"/>
</dbReference>
<evidence type="ECO:0000259" key="1">
    <source>
        <dbReference type="PROSITE" id="PS50910"/>
    </source>
</evidence>
<dbReference type="OrthoDB" id="33141at2"/>
<protein>
    <submittedName>
        <fullName evidence="2">HEPN domain-containing protein</fullName>
    </submittedName>
</protein>
<evidence type="ECO:0000313" key="3">
    <source>
        <dbReference type="Proteomes" id="UP000292858"/>
    </source>
</evidence>
<name>A0A4Q9B8L7_9DEIN</name>
<dbReference type="RefSeq" id="WP_130840418.1">
    <property type="nucleotide sequence ID" value="NZ_SIJL01000002.1"/>
</dbReference>
<dbReference type="Gene3D" id="1.20.120.330">
    <property type="entry name" value="Nucleotidyltransferases domain 2"/>
    <property type="match status" value="1"/>
</dbReference>
<keyword evidence="3" id="KW-1185">Reference proteome</keyword>
<dbReference type="Proteomes" id="UP000292858">
    <property type="component" value="Unassembled WGS sequence"/>
</dbReference>
<reference evidence="2 3" key="1">
    <citation type="submission" date="2019-02" db="EMBL/GenBank/DDBJ databases">
        <title>Thermus sp. a novel from hot spring.</title>
        <authorList>
            <person name="Zhao Z."/>
        </authorList>
    </citation>
    <scope>NUCLEOTIDE SEQUENCE [LARGE SCALE GENOMIC DNA]</scope>
    <source>
        <strain evidence="2 3">CFH 72773T</strain>
    </source>
</reference>
<dbReference type="SUPFAM" id="SSF81593">
    <property type="entry name" value="Nucleotidyltransferase substrate binding subunit/domain"/>
    <property type="match status" value="1"/>
</dbReference>
<comment type="caution">
    <text evidence="2">The sequence shown here is derived from an EMBL/GenBank/DDBJ whole genome shotgun (WGS) entry which is preliminary data.</text>
</comment>
<sequence>MRLEAEGLLAQARKDPTPAQVLLRGERHYAVAFFAQQAVEKVLKALHVERLRTLPRTHDLLALGAPEGGVEGARLLTPDYTVSRYPDAAGTLPARLYGRARGEARLQAAEEVLTGVERSPGKS</sequence>
<dbReference type="InterPro" id="IPR007842">
    <property type="entry name" value="HEPN_dom"/>
</dbReference>
<organism evidence="2 3">
    <name type="scientific">Thermus thermamylovorans</name>
    <dbReference type="NCBI Taxonomy" id="2509362"/>
    <lineage>
        <taxon>Bacteria</taxon>
        <taxon>Thermotogati</taxon>
        <taxon>Deinococcota</taxon>
        <taxon>Deinococci</taxon>
        <taxon>Thermales</taxon>
        <taxon>Thermaceae</taxon>
        <taxon>Thermus</taxon>
    </lineage>
</organism>
<dbReference type="EMBL" id="SIJL01000002">
    <property type="protein sequence ID" value="TBH21563.1"/>
    <property type="molecule type" value="Genomic_DNA"/>
</dbReference>
<dbReference type="AlphaFoldDB" id="A0A4Q9B8L7"/>
<gene>
    <name evidence="2" type="ORF">ETP66_02845</name>
</gene>
<proteinExistence type="predicted"/>